<dbReference type="AlphaFoldDB" id="T1JKG8"/>
<dbReference type="PANTHER" id="PTHR22954:SF3">
    <property type="entry name" value="PROTEIN CBG08539"/>
    <property type="match status" value="1"/>
</dbReference>
<dbReference type="HOGENOM" id="CLU_1054939_0_0_1"/>
<dbReference type="PhylomeDB" id="T1JKG8"/>
<dbReference type="Proteomes" id="UP000014500">
    <property type="component" value="Unassembled WGS sequence"/>
</dbReference>
<feature type="region of interest" description="Disordered" evidence="1">
    <location>
        <begin position="243"/>
        <end position="264"/>
    </location>
</feature>
<dbReference type="OMA" id="HVEMNIQ"/>
<organism evidence="2 3">
    <name type="scientific">Strigamia maritima</name>
    <name type="common">European centipede</name>
    <name type="synonym">Geophilus maritimus</name>
    <dbReference type="NCBI Taxonomy" id="126957"/>
    <lineage>
        <taxon>Eukaryota</taxon>
        <taxon>Metazoa</taxon>
        <taxon>Ecdysozoa</taxon>
        <taxon>Arthropoda</taxon>
        <taxon>Myriapoda</taxon>
        <taxon>Chilopoda</taxon>
        <taxon>Pleurostigmophora</taxon>
        <taxon>Geophilomorpha</taxon>
        <taxon>Linotaeniidae</taxon>
        <taxon>Strigamia</taxon>
    </lineage>
</organism>
<reference evidence="3" key="1">
    <citation type="submission" date="2011-05" db="EMBL/GenBank/DDBJ databases">
        <authorList>
            <person name="Richards S.R."/>
            <person name="Qu J."/>
            <person name="Jiang H."/>
            <person name="Jhangiani S.N."/>
            <person name="Agravi P."/>
            <person name="Goodspeed R."/>
            <person name="Gross S."/>
            <person name="Mandapat C."/>
            <person name="Jackson L."/>
            <person name="Mathew T."/>
            <person name="Pu L."/>
            <person name="Thornton R."/>
            <person name="Saada N."/>
            <person name="Wilczek-Boney K.B."/>
            <person name="Lee S."/>
            <person name="Kovar C."/>
            <person name="Wu Y."/>
            <person name="Scherer S.E."/>
            <person name="Worley K.C."/>
            <person name="Muzny D.M."/>
            <person name="Gibbs R."/>
        </authorList>
    </citation>
    <scope>NUCLEOTIDE SEQUENCE</scope>
    <source>
        <strain evidence="3">Brora</strain>
    </source>
</reference>
<accession>T1JKG8</accession>
<dbReference type="Pfam" id="PF03564">
    <property type="entry name" value="DUF1759"/>
    <property type="match status" value="1"/>
</dbReference>
<reference evidence="2" key="2">
    <citation type="submission" date="2015-02" db="UniProtKB">
        <authorList>
            <consortium name="EnsemblMetazoa"/>
        </authorList>
    </citation>
    <scope>IDENTIFICATION</scope>
</reference>
<sequence length="264" mass="30113">MDLAKTELEVDDTSETLDAIEDHAVASRAAIVMYTNQHYPIQPIAPQILPQQANLAAVPMAIKRKPLEVPKFDGRRPEDWSGFWTTFCVQYGDNAQMDNVNKLLHLRTYLFGDALNDIKALEITAPNYTIAVERLKKKYGDILLLENKFITNLSNLPTVKDEKDRVGLHQLHHHVEMNIQNLANINVKLEEFQRTLFPTLATAIPQTLMREYDRENAAERSVTCLMKWLHEFVTKEAQYEMMASQNKSTTPPSKSNASSESSNR</sequence>
<evidence type="ECO:0000313" key="3">
    <source>
        <dbReference type="Proteomes" id="UP000014500"/>
    </source>
</evidence>
<dbReference type="InterPro" id="IPR005312">
    <property type="entry name" value="DUF1759"/>
</dbReference>
<dbReference type="PANTHER" id="PTHR22954">
    <property type="entry name" value="RETROVIRAL PROTEASE-RELATED"/>
    <property type="match status" value="1"/>
</dbReference>
<keyword evidence="3" id="KW-1185">Reference proteome</keyword>
<dbReference type="EMBL" id="JH430530">
    <property type="status" value="NOT_ANNOTATED_CDS"/>
    <property type="molecule type" value="Genomic_DNA"/>
</dbReference>
<feature type="compositionally biased region" description="Polar residues" evidence="1">
    <location>
        <begin position="243"/>
        <end position="252"/>
    </location>
</feature>
<evidence type="ECO:0000313" key="2">
    <source>
        <dbReference type="EnsemblMetazoa" id="SMAR014348-PA"/>
    </source>
</evidence>
<proteinExistence type="predicted"/>
<evidence type="ECO:0000256" key="1">
    <source>
        <dbReference type="SAM" id="MobiDB-lite"/>
    </source>
</evidence>
<feature type="compositionally biased region" description="Low complexity" evidence="1">
    <location>
        <begin position="253"/>
        <end position="264"/>
    </location>
</feature>
<dbReference type="EnsemblMetazoa" id="SMAR014348-RA">
    <property type="protein sequence ID" value="SMAR014348-PA"/>
    <property type="gene ID" value="SMAR014348"/>
</dbReference>
<protein>
    <submittedName>
        <fullName evidence="2">Uncharacterized protein</fullName>
    </submittedName>
</protein>
<name>T1JKG8_STRMM</name>